<organism evidence="1 2">
    <name type="scientific">Linnemannia gamsii</name>
    <dbReference type="NCBI Taxonomy" id="64522"/>
    <lineage>
        <taxon>Eukaryota</taxon>
        <taxon>Fungi</taxon>
        <taxon>Fungi incertae sedis</taxon>
        <taxon>Mucoromycota</taxon>
        <taxon>Mortierellomycotina</taxon>
        <taxon>Mortierellomycetes</taxon>
        <taxon>Mortierellales</taxon>
        <taxon>Mortierellaceae</taxon>
        <taxon>Linnemannia</taxon>
    </lineage>
</organism>
<evidence type="ECO:0000313" key="1">
    <source>
        <dbReference type="EMBL" id="KAG0284997.1"/>
    </source>
</evidence>
<protein>
    <submittedName>
        <fullName evidence="1">Uncharacterized protein</fullName>
    </submittedName>
</protein>
<keyword evidence="2" id="KW-1185">Reference proteome</keyword>
<feature type="non-terminal residue" evidence="1">
    <location>
        <position position="1"/>
    </location>
</feature>
<reference evidence="1 2" key="1">
    <citation type="journal article" date="2020" name="Fungal Divers.">
        <title>Resolving the Mortierellaceae phylogeny through synthesis of multi-gene phylogenetics and phylogenomics.</title>
        <authorList>
            <person name="Vandepol N."/>
            <person name="Liber J."/>
            <person name="Desiro A."/>
            <person name="Na H."/>
            <person name="Kennedy M."/>
            <person name="Barry K."/>
            <person name="Grigoriev I.V."/>
            <person name="Miller A.N."/>
            <person name="O'Donnell K."/>
            <person name="Stajich J.E."/>
            <person name="Bonito G."/>
        </authorList>
    </citation>
    <scope>NUCLEOTIDE SEQUENCE [LARGE SCALE GENOMIC DNA]</scope>
    <source>
        <strain evidence="1 2">AD045</strain>
    </source>
</reference>
<name>A0ABQ7JUT6_9FUNG</name>
<proteinExistence type="predicted"/>
<comment type="caution">
    <text evidence="1">The sequence shown here is derived from an EMBL/GenBank/DDBJ whole genome shotgun (WGS) entry which is preliminary data.</text>
</comment>
<sequence length="64" mass="7302">DISRTSATDPHPFSLLGSSCQIQDSICKIHVARFSRKTQIARFKMPDSSFRFKLPDSRYPIQTS</sequence>
<dbReference type="Proteomes" id="UP001194696">
    <property type="component" value="Unassembled WGS sequence"/>
</dbReference>
<accession>A0ABQ7JUT6</accession>
<gene>
    <name evidence="1" type="ORF">BGZ96_010687</name>
</gene>
<evidence type="ECO:0000313" key="2">
    <source>
        <dbReference type="Proteomes" id="UP001194696"/>
    </source>
</evidence>
<feature type="non-terminal residue" evidence="1">
    <location>
        <position position="64"/>
    </location>
</feature>
<dbReference type="EMBL" id="JAAAIM010000709">
    <property type="protein sequence ID" value="KAG0284997.1"/>
    <property type="molecule type" value="Genomic_DNA"/>
</dbReference>